<dbReference type="InterPro" id="IPR000073">
    <property type="entry name" value="AB_hydrolase_1"/>
</dbReference>
<dbReference type="Pfam" id="PF00561">
    <property type="entry name" value="Abhydrolase_1"/>
    <property type="match status" value="1"/>
</dbReference>
<keyword evidence="2" id="KW-0443">Lipid metabolism</keyword>
<evidence type="ECO:0000259" key="3">
    <source>
        <dbReference type="Pfam" id="PF00561"/>
    </source>
</evidence>
<name>A0A0E2B0K1_9LEPT</name>
<evidence type="ECO:0000313" key="5">
    <source>
        <dbReference type="Proteomes" id="UP000006253"/>
    </source>
</evidence>
<dbReference type="EMBL" id="AHMY02000051">
    <property type="protein sequence ID" value="EKO14685.1"/>
    <property type="molecule type" value="Genomic_DNA"/>
</dbReference>
<evidence type="ECO:0000256" key="1">
    <source>
        <dbReference type="ARBA" id="ARBA00022963"/>
    </source>
</evidence>
<organism evidence="4 5">
    <name type="scientific">Leptospira kirschneri str. H1</name>
    <dbReference type="NCBI Taxonomy" id="1049966"/>
    <lineage>
        <taxon>Bacteria</taxon>
        <taxon>Pseudomonadati</taxon>
        <taxon>Spirochaetota</taxon>
        <taxon>Spirochaetia</taxon>
        <taxon>Leptospirales</taxon>
        <taxon>Leptospiraceae</taxon>
        <taxon>Leptospira</taxon>
    </lineage>
</organism>
<comment type="caution">
    <text evidence="4">The sequence shown here is derived from an EMBL/GenBank/DDBJ whole genome shotgun (WGS) entry which is preliminary data.</text>
</comment>
<evidence type="ECO:0000256" key="2">
    <source>
        <dbReference type="ARBA" id="ARBA00023098"/>
    </source>
</evidence>
<keyword evidence="4" id="KW-0378">Hydrolase</keyword>
<dbReference type="PANTHER" id="PTHR11005">
    <property type="entry name" value="LYSOSOMAL ACID LIPASE-RELATED"/>
    <property type="match status" value="1"/>
</dbReference>
<dbReference type="AlphaFoldDB" id="A0A0E2B0K1"/>
<proteinExistence type="predicted"/>
<accession>A0A0E2B0K1</accession>
<sequence>MAGVLEKKNTSRKRRGKSGLNVAADDIFIFPIPGTTYKFVEKVWSSFVNKFVALTFTNNQPVFNYAVFEAIQDKNLKIVASATHFKMKEIATRIGLKDIQEFINRTLPVSIQDQDNLSANFIREAIISVETKKRPEVVFSSLKDDKIHPNLRHLLSGTMNYAAGIPLFVKGNPIGMIWGIRRDRMTDEQREEVREQLSSFYDVVDFVVAREMDNKADPYIAKKNIEKADLHSYAKHLYYTRTGGQQHPVTSIIFDCHTYDCSYRLDASYIIPSNNGFSVSLKRFEPEKTNGTGKILLLIPGFFCRRSVMDKVAREMALKYGYRVFSMDMRGRSRQTLPYNGIKEGWTIDDFIQEDFPAVLNWIRESFPKEKIVVMGHSMGGMIPRYYVSAYETFIAKYPQNKVPLPDPKEVISGIISVTSPNFVSVGTNIPGMSALKTGLSLLPAKSISDFLFDITTFSLQSTLPTVDLNKFFKFLLGLHSSLRTVSFELSTKVVNLRDFVGYRQISPPEWYFLIEDIFCEESTKVILQFIRSQLSKDHAFFSFDGSINYTELQRNFQLPIYSVLGTLDKIVPVNSVEEELRILPSSNNQIVKFDQGHLGILFHMPTVREMCSGFHDWIQKLD</sequence>
<dbReference type="FunFam" id="3.40.50.1820:FF:000236">
    <property type="entry name" value="Alpha/beta hydrolase family protein"/>
    <property type="match status" value="1"/>
</dbReference>
<dbReference type="GO" id="GO:0016042">
    <property type="term" value="P:lipid catabolic process"/>
    <property type="evidence" value="ECO:0007669"/>
    <property type="project" value="UniProtKB-KW"/>
</dbReference>
<dbReference type="Gene3D" id="3.40.50.1820">
    <property type="entry name" value="alpha/beta hydrolase"/>
    <property type="match status" value="1"/>
</dbReference>
<dbReference type="InterPro" id="IPR029058">
    <property type="entry name" value="AB_hydrolase_fold"/>
</dbReference>
<reference evidence="4 5" key="1">
    <citation type="submission" date="2012-10" db="EMBL/GenBank/DDBJ databases">
        <authorList>
            <person name="Harkins D.M."/>
            <person name="Durkin A.S."/>
            <person name="Brinkac L.M."/>
            <person name="Selengut J.D."/>
            <person name="Sanka R."/>
            <person name="DePew J."/>
            <person name="Purushe J."/>
            <person name="Peacock S.J."/>
            <person name="Thaipadungpanit J."/>
            <person name="Wuthiekanun V.W."/>
            <person name="Day N.P."/>
            <person name="Vinetz J.M."/>
            <person name="Sutton G.G."/>
            <person name="Nelson W.C."/>
            <person name="Fouts D.E."/>
        </authorList>
    </citation>
    <scope>NUCLEOTIDE SEQUENCE [LARGE SCALE GENOMIC DNA]</scope>
    <source>
        <strain evidence="4 5">H1</strain>
    </source>
</reference>
<gene>
    <name evidence="4" type="ORF">LEP1GSC081_1462</name>
</gene>
<dbReference type="GO" id="GO:0016787">
    <property type="term" value="F:hydrolase activity"/>
    <property type="evidence" value="ECO:0007669"/>
    <property type="project" value="UniProtKB-KW"/>
</dbReference>
<keyword evidence="1" id="KW-0442">Lipid degradation</keyword>
<dbReference type="SUPFAM" id="SSF53474">
    <property type="entry name" value="alpha/beta-Hydrolases"/>
    <property type="match status" value="1"/>
</dbReference>
<protein>
    <submittedName>
        <fullName evidence="4">Alpha/beta hydrolase family protein</fullName>
    </submittedName>
</protein>
<dbReference type="Proteomes" id="UP000006253">
    <property type="component" value="Unassembled WGS sequence"/>
</dbReference>
<dbReference type="RefSeq" id="WP_004766100.1">
    <property type="nucleotide sequence ID" value="NZ_AHMY02000051.1"/>
</dbReference>
<evidence type="ECO:0000313" key="4">
    <source>
        <dbReference type="EMBL" id="EKO14685.1"/>
    </source>
</evidence>
<feature type="domain" description="AB hydrolase-1" evidence="3">
    <location>
        <begin position="295"/>
        <end position="604"/>
    </location>
</feature>